<dbReference type="EMBL" id="BPVZ01000034">
    <property type="protein sequence ID" value="GKV11652.1"/>
    <property type="molecule type" value="Genomic_DNA"/>
</dbReference>
<keyword evidence="2" id="KW-1185">Reference proteome</keyword>
<organism evidence="1 2">
    <name type="scientific">Rubroshorea leprosula</name>
    <dbReference type="NCBI Taxonomy" id="152421"/>
    <lineage>
        <taxon>Eukaryota</taxon>
        <taxon>Viridiplantae</taxon>
        <taxon>Streptophyta</taxon>
        <taxon>Embryophyta</taxon>
        <taxon>Tracheophyta</taxon>
        <taxon>Spermatophyta</taxon>
        <taxon>Magnoliopsida</taxon>
        <taxon>eudicotyledons</taxon>
        <taxon>Gunneridae</taxon>
        <taxon>Pentapetalae</taxon>
        <taxon>rosids</taxon>
        <taxon>malvids</taxon>
        <taxon>Malvales</taxon>
        <taxon>Dipterocarpaceae</taxon>
        <taxon>Rubroshorea</taxon>
    </lineage>
</organism>
<evidence type="ECO:0000313" key="2">
    <source>
        <dbReference type="Proteomes" id="UP001054252"/>
    </source>
</evidence>
<comment type="caution">
    <text evidence="1">The sequence shown here is derived from an EMBL/GenBank/DDBJ whole genome shotgun (WGS) entry which is preliminary data.</text>
</comment>
<sequence length="38" mass="4443">MNLIEIIFTKRRRSGIARLKPSLLLPRTLDPPVLRCVR</sequence>
<dbReference type="AlphaFoldDB" id="A0AAV5JDL7"/>
<dbReference type="Proteomes" id="UP001054252">
    <property type="component" value="Unassembled WGS sequence"/>
</dbReference>
<proteinExistence type="predicted"/>
<reference evidence="1 2" key="1">
    <citation type="journal article" date="2021" name="Commun. Biol.">
        <title>The genome of Shorea leprosula (Dipterocarpaceae) highlights the ecological relevance of drought in aseasonal tropical rainforests.</title>
        <authorList>
            <person name="Ng K.K.S."/>
            <person name="Kobayashi M.J."/>
            <person name="Fawcett J.A."/>
            <person name="Hatakeyama M."/>
            <person name="Paape T."/>
            <person name="Ng C.H."/>
            <person name="Ang C.C."/>
            <person name="Tnah L.H."/>
            <person name="Lee C.T."/>
            <person name="Nishiyama T."/>
            <person name="Sese J."/>
            <person name="O'Brien M.J."/>
            <person name="Copetti D."/>
            <person name="Mohd Noor M.I."/>
            <person name="Ong R.C."/>
            <person name="Putra M."/>
            <person name="Sireger I.Z."/>
            <person name="Indrioko S."/>
            <person name="Kosugi Y."/>
            <person name="Izuno A."/>
            <person name="Isagi Y."/>
            <person name="Lee S.L."/>
            <person name="Shimizu K.K."/>
        </authorList>
    </citation>
    <scope>NUCLEOTIDE SEQUENCE [LARGE SCALE GENOMIC DNA]</scope>
    <source>
        <strain evidence="1">214</strain>
    </source>
</reference>
<gene>
    <name evidence="1" type="ORF">SLEP1_g22892</name>
</gene>
<protein>
    <submittedName>
        <fullName evidence="1">Uncharacterized protein</fullName>
    </submittedName>
</protein>
<evidence type="ECO:0000313" key="1">
    <source>
        <dbReference type="EMBL" id="GKV11652.1"/>
    </source>
</evidence>
<name>A0AAV5JDL7_9ROSI</name>
<accession>A0AAV5JDL7</accession>